<protein>
    <recommendedName>
        <fullName evidence="2">Sperm-associated microtubule inner protein 5 domain-containing protein</fullName>
    </recommendedName>
</protein>
<proteinExistence type="predicted"/>
<dbReference type="EMBL" id="JAHLQT010015640">
    <property type="protein sequence ID" value="KAG7169643.1"/>
    <property type="molecule type" value="Genomic_DNA"/>
</dbReference>
<keyword evidence="4" id="KW-1185">Reference proteome</keyword>
<gene>
    <name evidence="3" type="ORF">Hamer_G013252</name>
</gene>
<organism evidence="3 4">
    <name type="scientific">Homarus americanus</name>
    <name type="common">American lobster</name>
    <dbReference type="NCBI Taxonomy" id="6706"/>
    <lineage>
        <taxon>Eukaryota</taxon>
        <taxon>Metazoa</taxon>
        <taxon>Ecdysozoa</taxon>
        <taxon>Arthropoda</taxon>
        <taxon>Crustacea</taxon>
        <taxon>Multicrustacea</taxon>
        <taxon>Malacostraca</taxon>
        <taxon>Eumalacostraca</taxon>
        <taxon>Eucarida</taxon>
        <taxon>Decapoda</taxon>
        <taxon>Pleocyemata</taxon>
        <taxon>Astacidea</taxon>
        <taxon>Nephropoidea</taxon>
        <taxon>Nephropidae</taxon>
        <taxon>Homarus</taxon>
    </lineage>
</organism>
<comment type="caution">
    <text evidence="3">The sequence shown here is derived from an EMBL/GenBank/DDBJ whole genome shotgun (WGS) entry which is preliminary data.</text>
</comment>
<feature type="region of interest" description="Disordered" evidence="1">
    <location>
        <begin position="23"/>
        <end position="46"/>
    </location>
</feature>
<dbReference type="AlphaFoldDB" id="A0A8J5MZD8"/>
<feature type="domain" description="Sperm-associated microtubule inner protein 5" evidence="2">
    <location>
        <begin position="66"/>
        <end position="99"/>
    </location>
</feature>
<dbReference type="Proteomes" id="UP000747542">
    <property type="component" value="Unassembled WGS sequence"/>
</dbReference>
<evidence type="ECO:0000259" key="2">
    <source>
        <dbReference type="Pfam" id="PF22573"/>
    </source>
</evidence>
<evidence type="ECO:0000313" key="4">
    <source>
        <dbReference type="Proteomes" id="UP000747542"/>
    </source>
</evidence>
<reference evidence="3" key="1">
    <citation type="journal article" date="2021" name="Sci. Adv.">
        <title>The American lobster genome reveals insights on longevity, neural, and immune adaptations.</title>
        <authorList>
            <person name="Polinski J.M."/>
            <person name="Zimin A.V."/>
            <person name="Clark K.F."/>
            <person name="Kohn A.B."/>
            <person name="Sadowski N."/>
            <person name="Timp W."/>
            <person name="Ptitsyn A."/>
            <person name="Khanna P."/>
            <person name="Romanova D.Y."/>
            <person name="Williams P."/>
            <person name="Greenwood S.J."/>
            <person name="Moroz L.L."/>
            <person name="Walt D.R."/>
            <person name="Bodnar A.G."/>
        </authorList>
    </citation>
    <scope>NUCLEOTIDE SEQUENCE</scope>
    <source>
        <strain evidence="3">GMGI-L3</strain>
    </source>
</reference>
<feature type="compositionally biased region" description="Basic and acidic residues" evidence="1">
    <location>
        <begin position="23"/>
        <end position="34"/>
    </location>
</feature>
<name>A0A8J5MZD8_HOMAM</name>
<evidence type="ECO:0000313" key="3">
    <source>
        <dbReference type="EMBL" id="KAG7169643.1"/>
    </source>
</evidence>
<sequence length="131" mass="14846">MFRYGKTFGKAAEESIALYIRQQADRRSREEVKRSRSLPRLKPKRTESQVIEDFYSKYGIDGRSNPNYPPLPGYTGYIPQMKPTDLGIGRTFSAAARRGLAHVTVAREQREALNPRLHVAIPTTHQTTAPS</sequence>
<dbReference type="InterPro" id="IPR055215">
    <property type="entry name" value="SPMIP5_dom"/>
</dbReference>
<evidence type="ECO:0000256" key="1">
    <source>
        <dbReference type="SAM" id="MobiDB-lite"/>
    </source>
</evidence>
<dbReference type="Pfam" id="PF22573">
    <property type="entry name" value="SPMIP5"/>
    <property type="match status" value="1"/>
</dbReference>
<accession>A0A8J5MZD8</accession>